<proteinExistence type="predicted"/>
<evidence type="ECO:0000256" key="1">
    <source>
        <dbReference type="SAM" id="MobiDB-lite"/>
    </source>
</evidence>
<keyword evidence="2" id="KW-0472">Membrane</keyword>
<keyword evidence="2" id="KW-1133">Transmembrane helix</keyword>
<accession>A0A1Y2H339</accession>
<dbReference type="EMBL" id="MCFF01000001">
    <property type="protein sequence ID" value="ORZ28970.1"/>
    <property type="molecule type" value="Genomic_DNA"/>
</dbReference>
<dbReference type="InParanoid" id="A0A1Y2H339"/>
<feature type="region of interest" description="Disordered" evidence="1">
    <location>
        <begin position="90"/>
        <end position="129"/>
    </location>
</feature>
<feature type="transmembrane region" description="Helical" evidence="2">
    <location>
        <begin position="444"/>
        <end position="466"/>
    </location>
</feature>
<feature type="region of interest" description="Disordered" evidence="1">
    <location>
        <begin position="1"/>
        <end position="28"/>
    </location>
</feature>
<dbReference type="Pfam" id="PF12051">
    <property type="entry name" value="DUF3533"/>
    <property type="match status" value="1"/>
</dbReference>
<dbReference type="GO" id="GO:0016020">
    <property type="term" value="C:membrane"/>
    <property type="evidence" value="ECO:0007669"/>
    <property type="project" value="TreeGrafter"/>
</dbReference>
<feature type="transmembrane region" description="Helical" evidence="2">
    <location>
        <begin position="563"/>
        <end position="585"/>
    </location>
</feature>
<dbReference type="GeneID" id="33569232"/>
<feature type="region of interest" description="Disordered" evidence="1">
    <location>
        <begin position="674"/>
        <end position="694"/>
    </location>
</feature>
<feature type="transmembrane region" description="Helical" evidence="2">
    <location>
        <begin position="536"/>
        <end position="556"/>
    </location>
</feature>
<dbReference type="STRING" id="64571.A0A1Y2H339"/>
<keyword evidence="5" id="KW-1185">Reference proteome</keyword>
<feature type="transmembrane region" description="Helical" evidence="2">
    <location>
        <begin position="413"/>
        <end position="432"/>
    </location>
</feature>
<dbReference type="Proteomes" id="UP000193648">
    <property type="component" value="Unassembled WGS sequence"/>
</dbReference>
<feature type="region of interest" description="Disordered" evidence="1">
    <location>
        <begin position="710"/>
        <end position="742"/>
    </location>
</feature>
<evidence type="ECO:0000259" key="3">
    <source>
        <dbReference type="Pfam" id="PF12051"/>
    </source>
</evidence>
<feature type="transmembrane region" description="Helical" evidence="2">
    <location>
        <begin position="478"/>
        <end position="502"/>
    </location>
</feature>
<dbReference type="PANTHER" id="PTHR34814:SF2">
    <property type="entry name" value="DUF3533 DOMAIN-CONTAINING PROTEIN"/>
    <property type="match status" value="1"/>
</dbReference>
<feature type="compositionally biased region" description="Polar residues" evidence="1">
    <location>
        <begin position="7"/>
        <end position="28"/>
    </location>
</feature>
<keyword evidence="2" id="KW-0812">Transmembrane</keyword>
<feature type="compositionally biased region" description="Polar residues" evidence="1">
    <location>
        <begin position="96"/>
        <end position="106"/>
    </location>
</feature>
<feature type="transmembrane region" description="Helical" evidence="2">
    <location>
        <begin position="208"/>
        <end position="229"/>
    </location>
</feature>
<evidence type="ECO:0000313" key="5">
    <source>
        <dbReference type="Proteomes" id="UP000193648"/>
    </source>
</evidence>
<evidence type="ECO:0000313" key="4">
    <source>
        <dbReference type="EMBL" id="ORZ28970.1"/>
    </source>
</evidence>
<reference evidence="4 5" key="1">
    <citation type="submission" date="2016-07" db="EMBL/GenBank/DDBJ databases">
        <title>Pervasive Adenine N6-methylation of Active Genes in Fungi.</title>
        <authorList>
            <consortium name="DOE Joint Genome Institute"/>
            <person name="Mondo S.J."/>
            <person name="Dannebaum R.O."/>
            <person name="Kuo R.C."/>
            <person name="Labutti K."/>
            <person name="Haridas S."/>
            <person name="Kuo A."/>
            <person name="Salamov A."/>
            <person name="Ahrendt S.R."/>
            <person name="Lipzen A."/>
            <person name="Sullivan W."/>
            <person name="Andreopoulos W.B."/>
            <person name="Clum A."/>
            <person name="Lindquist E."/>
            <person name="Daum C."/>
            <person name="Ramamoorthy G.K."/>
            <person name="Gryganskyi A."/>
            <person name="Culley D."/>
            <person name="Magnuson J.K."/>
            <person name="James T.Y."/>
            <person name="O'Malley M.A."/>
            <person name="Stajich J.E."/>
            <person name="Spatafora J.W."/>
            <person name="Visel A."/>
            <person name="Grigoriev I.V."/>
        </authorList>
    </citation>
    <scope>NUCLEOTIDE SEQUENCE [LARGE SCALE GENOMIC DNA]</scope>
    <source>
        <strain evidence="4 5">NRRL 3116</strain>
    </source>
</reference>
<comment type="caution">
    <text evidence="4">The sequence shown here is derived from an EMBL/GenBank/DDBJ whole genome shotgun (WGS) entry which is preliminary data.</text>
</comment>
<feature type="domain" description="DUF3533" evidence="3">
    <location>
        <begin position="212"/>
        <end position="576"/>
    </location>
</feature>
<dbReference type="RefSeq" id="XP_021886643.1">
    <property type="nucleotide sequence ID" value="XM_022027389.1"/>
</dbReference>
<organism evidence="4 5">
    <name type="scientific">Lobosporangium transversale</name>
    <dbReference type="NCBI Taxonomy" id="64571"/>
    <lineage>
        <taxon>Eukaryota</taxon>
        <taxon>Fungi</taxon>
        <taxon>Fungi incertae sedis</taxon>
        <taxon>Mucoromycota</taxon>
        <taxon>Mortierellomycotina</taxon>
        <taxon>Mortierellomycetes</taxon>
        <taxon>Mortierellales</taxon>
        <taxon>Mortierellaceae</taxon>
        <taxon>Lobosporangium</taxon>
    </lineage>
</organism>
<gene>
    <name evidence="4" type="ORF">BCR41DRAFT_382861</name>
</gene>
<feature type="compositionally biased region" description="Basic residues" evidence="1">
    <location>
        <begin position="728"/>
        <end position="738"/>
    </location>
</feature>
<evidence type="ECO:0000256" key="2">
    <source>
        <dbReference type="SAM" id="Phobius"/>
    </source>
</evidence>
<sequence>MPHIPPKNSSRFQGSRSPYVNSSSRNADNANINEHNAIIVNSDIMILPEDQQDEDTLSSAVVPAAQFGASTITEQGRFDRNIGQEERYAAVEPSLTDGTARSSMDSNDFAPRRSSRGKGSNKISKKPSKLTIASVTDTPGSLSAAGSTNALVFPQHHLRNDLAPEKHLHKTGIPGRSGEEPETDLFNFVEIMLAMPEKPTWTQVIIKLIKVLVVMSIAYFALMALYFGAEFQSPTRVKNFNILVVDLDQAMIGLNYLNFTQQLNKQPHQPNWTIGPISQFPTMEVIQEEVRLGHYWGAVVVQPNASSNLNKAFAGPLPDYDPTKAFAFIYDGGRDPLVVKPHIVANMYTQFLMFSKIFNPAWIQFILRYSQERKVNVTALHVAPHVLGTPVAFEEFDLHPPTATIITSATTVAYIWIFLVAGGSTYLVAHLIQPMTRNVSVSRTMVYLLVPLFFYLVTLSMVYSALLPAFGVPFPQGATQFLSLFSGMLMLQCSVAALVLFLINMIPVVFIPGFTITFVILNVIAVFNSVELVPLFYRWVYAMPFLNAVQIARLVLMGSYNRLRYNIPILAAWILLPLVFLPLAIKRQKKAAKDVETLEEEEEVNIEKVNRPQYVSRRGEEEEKLSRCEIDPETAKDLATLTPASATMPSWKGELISTETVVPETRAPRDQKHIMRGYDSTPTPGGDSIDGADDDNEEFYDMYDMYDASSSNGATENHSAIEDGYHQKPVRHSRHYRPSPKIAAASIGYLERRDY</sequence>
<protein>
    <recommendedName>
        <fullName evidence="3">DUF3533 domain-containing protein</fullName>
    </recommendedName>
</protein>
<feature type="transmembrane region" description="Helical" evidence="2">
    <location>
        <begin position="509"/>
        <end position="530"/>
    </location>
</feature>
<dbReference type="InterPro" id="IPR053001">
    <property type="entry name" value="MNNG_permease-like"/>
</dbReference>
<dbReference type="OrthoDB" id="2140105at2759"/>
<dbReference type="PANTHER" id="PTHR34814">
    <property type="entry name" value="NITROSOGUANIDINE RESISTANCE PROTEIN SNG1"/>
    <property type="match status" value="1"/>
</dbReference>
<dbReference type="InterPro" id="IPR022703">
    <property type="entry name" value="DUF3533"/>
</dbReference>
<dbReference type="AlphaFoldDB" id="A0A1Y2H339"/>
<name>A0A1Y2H339_9FUNG</name>